<dbReference type="EMBL" id="KN832872">
    <property type="protein sequence ID" value="KIN05089.1"/>
    <property type="molecule type" value="Genomic_DNA"/>
</dbReference>
<dbReference type="AlphaFoldDB" id="A0A0C3D1K0"/>
<dbReference type="PANTHER" id="PTHR11802:SF479">
    <property type="entry name" value="CARBOXYPEPTIDASE"/>
    <property type="match status" value="1"/>
</dbReference>
<feature type="chain" id="PRO_5002163020" description="Carboxypeptidase" evidence="6">
    <location>
        <begin position="23"/>
        <end position="373"/>
    </location>
</feature>
<evidence type="ECO:0000256" key="3">
    <source>
        <dbReference type="ARBA" id="ARBA00022670"/>
    </source>
</evidence>
<feature type="signal peptide" evidence="6">
    <location>
        <begin position="1"/>
        <end position="22"/>
    </location>
</feature>
<dbReference type="Proteomes" id="UP000054321">
    <property type="component" value="Unassembled WGS sequence"/>
</dbReference>
<dbReference type="STRING" id="913774.A0A0C3D1K0"/>
<accession>A0A0C3D1K0</accession>
<evidence type="ECO:0000256" key="4">
    <source>
        <dbReference type="ARBA" id="ARBA00022801"/>
    </source>
</evidence>
<reference evidence="8" key="2">
    <citation type="submission" date="2015-01" db="EMBL/GenBank/DDBJ databases">
        <title>Evolutionary Origins and Diversification of the Mycorrhizal Mutualists.</title>
        <authorList>
            <consortium name="DOE Joint Genome Institute"/>
            <consortium name="Mycorrhizal Genomics Consortium"/>
            <person name="Kohler A."/>
            <person name="Kuo A."/>
            <person name="Nagy L.G."/>
            <person name="Floudas D."/>
            <person name="Copeland A."/>
            <person name="Barry K.W."/>
            <person name="Cichocki N."/>
            <person name="Veneault-Fourrey C."/>
            <person name="LaButti K."/>
            <person name="Lindquist E.A."/>
            <person name="Lipzen A."/>
            <person name="Lundell T."/>
            <person name="Morin E."/>
            <person name="Murat C."/>
            <person name="Riley R."/>
            <person name="Ohm R."/>
            <person name="Sun H."/>
            <person name="Tunlid A."/>
            <person name="Henrissat B."/>
            <person name="Grigoriev I.V."/>
            <person name="Hibbett D.S."/>
            <person name="Martin F."/>
        </authorList>
    </citation>
    <scope>NUCLEOTIDE SEQUENCE [LARGE SCALE GENOMIC DNA]</scope>
    <source>
        <strain evidence="8">Zn</strain>
    </source>
</reference>
<keyword evidence="4" id="KW-0378">Hydrolase</keyword>
<evidence type="ECO:0000256" key="6">
    <source>
        <dbReference type="SAM" id="SignalP"/>
    </source>
</evidence>
<dbReference type="Gene3D" id="3.40.50.12670">
    <property type="match status" value="1"/>
</dbReference>
<dbReference type="InterPro" id="IPR029058">
    <property type="entry name" value="AB_hydrolase_fold"/>
</dbReference>
<evidence type="ECO:0000313" key="7">
    <source>
        <dbReference type="EMBL" id="KIN05089.1"/>
    </source>
</evidence>
<keyword evidence="6" id="KW-0732">Signal</keyword>
<dbReference type="GO" id="GO:0006508">
    <property type="term" value="P:proteolysis"/>
    <property type="evidence" value="ECO:0007669"/>
    <property type="project" value="UniProtKB-KW"/>
</dbReference>
<reference evidence="7 8" key="1">
    <citation type="submission" date="2014-04" db="EMBL/GenBank/DDBJ databases">
        <authorList>
            <consortium name="DOE Joint Genome Institute"/>
            <person name="Kuo A."/>
            <person name="Martino E."/>
            <person name="Perotto S."/>
            <person name="Kohler A."/>
            <person name="Nagy L.G."/>
            <person name="Floudas D."/>
            <person name="Copeland A."/>
            <person name="Barry K.W."/>
            <person name="Cichocki N."/>
            <person name="Veneault-Fourrey C."/>
            <person name="LaButti K."/>
            <person name="Lindquist E.A."/>
            <person name="Lipzen A."/>
            <person name="Lundell T."/>
            <person name="Morin E."/>
            <person name="Murat C."/>
            <person name="Sun H."/>
            <person name="Tunlid A."/>
            <person name="Henrissat B."/>
            <person name="Grigoriev I.V."/>
            <person name="Hibbett D.S."/>
            <person name="Martin F."/>
            <person name="Nordberg H.P."/>
            <person name="Cantor M.N."/>
            <person name="Hua S.X."/>
        </authorList>
    </citation>
    <scope>NUCLEOTIDE SEQUENCE [LARGE SCALE GENOMIC DNA]</scope>
    <source>
        <strain evidence="7 8">Zn</strain>
    </source>
</reference>
<comment type="similarity">
    <text evidence="1">Belongs to the peptidase S10 family.</text>
</comment>
<gene>
    <name evidence="7" type="ORF">OIDMADRAFT_39491</name>
</gene>
<evidence type="ECO:0000313" key="8">
    <source>
        <dbReference type="Proteomes" id="UP000054321"/>
    </source>
</evidence>
<proteinExistence type="inferred from homology"/>
<dbReference type="OrthoDB" id="443318at2759"/>
<protein>
    <recommendedName>
        <fullName evidence="9">Carboxypeptidase</fullName>
    </recommendedName>
</protein>
<dbReference type="InterPro" id="IPR001563">
    <property type="entry name" value="Peptidase_S10"/>
</dbReference>
<keyword evidence="3" id="KW-0645">Protease</keyword>
<dbReference type="GO" id="GO:0004185">
    <property type="term" value="F:serine-type carboxypeptidase activity"/>
    <property type="evidence" value="ECO:0007669"/>
    <property type="project" value="InterPro"/>
</dbReference>
<dbReference type="SUPFAM" id="SSF53474">
    <property type="entry name" value="alpha/beta-Hydrolases"/>
    <property type="match status" value="1"/>
</dbReference>
<sequence length="373" mass="41285">MIKVIILLAALFAASIIGGGHPRLVVNGSAVPDIPSEIGESYAGLLPISQEHNETRQLYFWSFPSDNVNATDEIAIWINGGPGCSSMTGLIHENGPILWQTVTQKQPVGVGFIQDTPDISNEVELSQQFVGFWKNFITALQLRESESVSHGESYAGFYIPYVADTFIEAKDNRDYNLKGVAINDPIIGDAAQKDVIMSPLIDYWAKIFNFNETFTEELHSLHASCGHEAYISQYLKYPPPKGPFPIPPAPVPCFNRIDVQAAINAPVGAVWQQCTILDRVIEYTNNAIIGVGNLDYILPTNGTLLALQNMIWHGEQGIQSYPGDRHLLVPYHREQIRVDYAEHQQPQYAPNSSYRVIEMLLDNGATGLFLIGS</sequence>
<keyword evidence="2" id="KW-0121">Carboxypeptidase</keyword>
<dbReference type="InParanoid" id="A0A0C3D1K0"/>
<keyword evidence="8" id="KW-1185">Reference proteome</keyword>
<dbReference type="PANTHER" id="PTHR11802">
    <property type="entry name" value="SERINE PROTEASE FAMILY S10 SERINE CARBOXYPEPTIDASE"/>
    <property type="match status" value="1"/>
</dbReference>
<evidence type="ECO:0000256" key="2">
    <source>
        <dbReference type="ARBA" id="ARBA00022645"/>
    </source>
</evidence>
<dbReference type="HOGENOM" id="CLU_008523_12_3_1"/>
<dbReference type="Pfam" id="PF00450">
    <property type="entry name" value="Peptidase_S10"/>
    <property type="match status" value="1"/>
</dbReference>
<keyword evidence="5" id="KW-0325">Glycoprotein</keyword>
<evidence type="ECO:0000256" key="1">
    <source>
        <dbReference type="ARBA" id="ARBA00009431"/>
    </source>
</evidence>
<organism evidence="7 8">
    <name type="scientific">Oidiodendron maius (strain Zn)</name>
    <dbReference type="NCBI Taxonomy" id="913774"/>
    <lineage>
        <taxon>Eukaryota</taxon>
        <taxon>Fungi</taxon>
        <taxon>Dikarya</taxon>
        <taxon>Ascomycota</taxon>
        <taxon>Pezizomycotina</taxon>
        <taxon>Leotiomycetes</taxon>
        <taxon>Leotiomycetes incertae sedis</taxon>
        <taxon>Myxotrichaceae</taxon>
        <taxon>Oidiodendron</taxon>
    </lineage>
</organism>
<evidence type="ECO:0008006" key="9">
    <source>
        <dbReference type="Google" id="ProtNLM"/>
    </source>
</evidence>
<dbReference type="Gene3D" id="3.40.50.1820">
    <property type="entry name" value="alpha/beta hydrolase"/>
    <property type="match status" value="1"/>
</dbReference>
<name>A0A0C3D1K0_OIDMZ</name>
<dbReference type="MEROPS" id="S10.014"/>
<evidence type="ECO:0000256" key="5">
    <source>
        <dbReference type="ARBA" id="ARBA00023180"/>
    </source>
</evidence>